<dbReference type="Proteomes" id="UP000290057">
    <property type="component" value="Chromosome"/>
</dbReference>
<gene>
    <name evidence="1" type="ORF">EKJ_12530</name>
</gene>
<organism evidence="1 2">
    <name type="scientific">Qipengyuania flava</name>
    <dbReference type="NCBI Taxonomy" id="192812"/>
    <lineage>
        <taxon>Bacteria</taxon>
        <taxon>Pseudomonadati</taxon>
        <taxon>Pseudomonadota</taxon>
        <taxon>Alphaproteobacteria</taxon>
        <taxon>Sphingomonadales</taxon>
        <taxon>Erythrobacteraceae</taxon>
        <taxon>Qipengyuania</taxon>
    </lineage>
</organism>
<dbReference type="RefSeq" id="WP_130586284.1">
    <property type="nucleotide sequence ID" value="NZ_AP019389.1"/>
</dbReference>
<reference evidence="1 2" key="1">
    <citation type="submission" date="2019-01" db="EMBL/GenBank/DDBJ databases">
        <title>Complete genome sequence of Erythrobacter flavus KJ5.</title>
        <authorList>
            <person name="Kanesaki Y."/>
            <person name="Brotosudarmo T."/>
            <person name="Moriuchi R."/>
            <person name="Awai K."/>
        </authorList>
    </citation>
    <scope>NUCLEOTIDE SEQUENCE [LARGE SCALE GENOMIC DNA]</scope>
    <source>
        <strain evidence="1 2">KJ5</strain>
    </source>
</reference>
<proteinExistence type="predicted"/>
<dbReference type="InterPro" id="IPR016024">
    <property type="entry name" value="ARM-type_fold"/>
</dbReference>
<dbReference type="InterPro" id="IPR011989">
    <property type="entry name" value="ARM-like"/>
</dbReference>
<sequence length="317" mass="34956">MFVRDELKALRGDDREARTHRVAMEEALEDCRREPRLAAVLEELLRYGEGGDFAHCPALVALFEHTGAARDILRPLIGRLTALHRAYPLAQLAFRHRSQSGTHVLQIAARRHATLSLVLQDAEASSKPPIATFVDAEQREMVLAGKASASLFAIEAEDRGRVTLSSVRTELQSGARMKCTGPRQSRLIQPSHDSLLTLRLARTAGRPGPTRRIDVRSGRIVHRASGNAADSRAELAMLLLGRMGRSDALPVLAARTRTGDAQLRWQALRQCLALDPATGLPLLERIAKDHEDPLYQAARALLAQLQRERPSLRSEPG</sequence>
<evidence type="ECO:0000313" key="1">
    <source>
        <dbReference type="EMBL" id="BBI20406.1"/>
    </source>
</evidence>
<name>A0A3T1CHD7_9SPHN</name>
<dbReference type="EMBL" id="AP019389">
    <property type="protein sequence ID" value="BBI20406.1"/>
    <property type="molecule type" value="Genomic_DNA"/>
</dbReference>
<protein>
    <recommendedName>
        <fullName evidence="3">HEAT repeat domain-containing protein</fullName>
    </recommendedName>
</protein>
<keyword evidence="2" id="KW-1185">Reference proteome</keyword>
<evidence type="ECO:0008006" key="3">
    <source>
        <dbReference type="Google" id="ProtNLM"/>
    </source>
</evidence>
<dbReference type="AlphaFoldDB" id="A0A3T1CHD7"/>
<accession>A0A3T1CHD7</accession>
<evidence type="ECO:0000313" key="2">
    <source>
        <dbReference type="Proteomes" id="UP000290057"/>
    </source>
</evidence>
<dbReference type="SUPFAM" id="SSF48371">
    <property type="entry name" value="ARM repeat"/>
    <property type="match status" value="1"/>
</dbReference>
<dbReference type="Gene3D" id="1.25.10.10">
    <property type="entry name" value="Leucine-rich Repeat Variant"/>
    <property type="match status" value="1"/>
</dbReference>